<comment type="caution">
    <text evidence="2">The sequence shown here is derived from an EMBL/GenBank/DDBJ whole genome shotgun (WGS) entry which is preliminary data.</text>
</comment>
<feature type="region of interest" description="Disordered" evidence="1">
    <location>
        <begin position="59"/>
        <end position="81"/>
    </location>
</feature>
<dbReference type="EMBL" id="VIEB01000121">
    <property type="protein sequence ID" value="TQE05476.1"/>
    <property type="molecule type" value="Genomic_DNA"/>
</dbReference>
<dbReference type="Proteomes" id="UP000315295">
    <property type="component" value="Unassembled WGS sequence"/>
</dbReference>
<name>A0A540N345_MALBA</name>
<dbReference type="AlphaFoldDB" id="A0A540N345"/>
<evidence type="ECO:0000313" key="3">
    <source>
        <dbReference type="Proteomes" id="UP000315295"/>
    </source>
</evidence>
<gene>
    <name evidence="2" type="ORF">C1H46_008901</name>
</gene>
<sequence length="133" mass="15133">MEGRSDAAIETRGWCFGDLEQMEEKILIHPTLSNDTRDVQSLYEEWQNETRERLDGVEAFDGGEGLEPEVATVTGEPDPEREPVRSFYGIHFWAPGLKHFRGSKTLRTPVGHQDGSRWPTPAQKQYICNQGTK</sequence>
<protein>
    <submittedName>
        <fullName evidence="2">Uncharacterized protein</fullName>
    </submittedName>
</protein>
<proteinExistence type="predicted"/>
<organism evidence="2 3">
    <name type="scientific">Malus baccata</name>
    <name type="common">Siberian crab apple</name>
    <name type="synonym">Pyrus baccata</name>
    <dbReference type="NCBI Taxonomy" id="106549"/>
    <lineage>
        <taxon>Eukaryota</taxon>
        <taxon>Viridiplantae</taxon>
        <taxon>Streptophyta</taxon>
        <taxon>Embryophyta</taxon>
        <taxon>Tracheophyta</taxon>
        <taxon>Spermatophyta</taxon>
        <taxon>Magnoliopsida</taxon>
        <taxon>eudicotyledons</taxon>
        <taxon>Gunneridae</taxon>
        <taxon>Pentapetalae</taxon>
        <taxon>rosids</taxon>
        <taxon>fabids</taxon>
        <taxon>Rosales</taxon>
        <taxon>Rosaceae</taxon>
        <taxon>Amygdaloideae</taxon>
        <taxon>Maleae</taxon>
        <taxon>Malus</taxon>
    </lineage>
</organism>
<evidence type="ECO:0000256" key="1">
    <source>
        <dbReference type="SAM" id="MobiDB-lite"/>
    </source>
</evidence>
<accession>A0A540N345</accession>
<evidence type="ECO:0000313" key="2">
    <source>
        <dbReference type="EMBL" id="TQE05476.1"/>
    </source>
</evidence>
<keyword evidence="3" id="KW-1185">Reference proteome</keyword>
<reference evidence="2 3" key="1">
    <citation type="journal article" date="2019" name="G3 (Bethesda)">
        <title>Sequencing of a Wild Apple (Malus baccata) Genome Unravels the Differences Between Cultivated and Wild Apple Species Regarding Disease Resistance and Cold Tolerance.</title>
        <authorList>
            <person name="Chen X."/>
        </authorList>
    </citation>
    <scope>NUCLEOTIDE SEQUENCE [LARGE SCALE GENOMIC DNA]</scope>
    <source>
        <strain evidence="3">cv. Shandingzi</strain>
        <tissue evidence="2">Leaves</tissue>
    </source>
</reference>